<feature type="compositionally biased region" description="Basic and acidic residues" evidence="1">
    <location>
        <begin position="1934"/>
        <end position="1943"/>
    </location>
</feature>
<evidence type="ECO:0000313" key="3">
    <source>
        <dbReference type="EMBL" id="CDI74619.1"/>
    </source>
</evidence>
<evidence type="ECO:0000313" key="4">
    <source>
        <dbReference type="Proteomes" id="UP000018201"/>
    </source>
</evidence>
<sequence length="1974" mass="209777">MLVECDDVQRNGSHGIWRAFRRKETEWDASQECAMPALVFGFITTAAEVTGLRRPLGLQAGWAQGAATGCTRRGALQFSSFFVLEADSALQGALEPYWRQFIAGGTHCPTGGALRADSKSGVRARDFLFLFGCWLPRQRHQADISLMPLESGKTSTPKEARSSSTVTGGPSLLTPSPHDEGAPSVAAAADAAAISPAGAVVSAEGDELLRRMQSVLEEDDSVDILLPSLSSIHVLPASGSAGDFGQLTAATQPLDSSGTLSGLLRCTGFTRGSSRGSGDPAPAADDPDARSRNLGLGLAALHKLQQQQRLAQEQQQQNQQQLQQQRQQSPVDIAANLDADAEPTRQHVDSQDKGLLLRQQQHCIISSSVHIEDPSGEPSLGTREASTVSSEEAKHELAQQPTEQQQQQQQDELRQQQQQLEQADGPRGFDGVQSSEFSNSSAAVNTATALDTAAAAVEAADASVALEPPTAAVNTATALDTAAAAVEAADASAALEPPTGMEVEKERRREAATTALGAATVAPAAEVGTAESFDTEDATTATGAASGSCLQTGAVPHHLGPSTATEQQERWPWRPPACSGVGSNPTVEAEAVTGGPAATVAASPVVVASAKVAAAAPGGGGAAELVPAAHGSLRESSGTANLPAATAACLPPFTPEEEAALMAAGGLHGPEEAAVVAEAEAMAEFVQSLQQQLRQLKQQQQLQQHPQGLEHLNSRPAAVEALSRIEERLRLALEAVDADVAALQREAAATAAATVAFAAGAAEDPGQPLQQQQQQQHQQQSQQRETEASHGDEGELEDEEGFKGVDTLDGGNPAAAGGPAAVWSHPCRALLRAALQSAGRQLPRGKRRGARGAPREWGEAQRHRPPLDVLCLAASQTKAECSLTPEEAAAAAAAAASIAATAAANGSEAAAAAAAAAEALLPPSVAAAASEGVRRVPWLPAEGPMFDSLAAANQSQAFASGMPLLRDICRVATVELRIPPPPPAFAAAAAASPGSLAVGEPIGIAGLRRLGLPGEQQLHRRGPLWVPPPPPEDEEEGPSFRSAAAGGVSAACNEQLVLFLRRDLFPQELLQQIQQQPVCCKAQLLLPPGYEKGLRHHVTPTADHGGVQGPLHPILRLRRLRMRRSAFAADSDGTVTAEATEAAAEASGGGTATAASTQTANAAAAPAGPSLEETGDPESHFGSPLTVDDALKLISKQQRRQQHALEQLLQQLKGLCRGISMQQLVLLASVIDSVNAADAAAAAAAVGDPDVAVFSDENGQANTQVTAAVAAAGTTDSGTENRQQQHQQQQLVRLQKLHEWLSVFPRYGVSAGRAVALLAAAGEQQQQQQQPEGEPVDIQLTFSSLMPYPDEDPGVVVAFALPYKRGPQEQPWTWDLRLLEKGPRSPQGPPVCPSSLQTVQQQIAQRQQRLTFLLRQQKIVCRAMYKTWRCWRRQLERRRLLQGDAFGWGVLPVRALDHPSLLMALPAGFRQGRRRTLRGDAGNDRQRAKEEAASRESKREWMQANFSNLTGPGVFWRESCLFSQGQSLRQRLQKQQQENGGVQPIELIQTDPDWAIFDWERECGYTCNSTRVFEPVEQEAERKAVTVWAEAEARTFVEKYLMYPKNFEKIAACLDGKTTRDCVDFYYRFKFKFGLKRKLQELEDGTRIKKKNRHIGSKQIRREELVHEAVAALSAECGTELMRSFNDRNFLPFDAYSDHLLHREALHSTLKDPTSCRGEDWGEGESDSAEVFVENMNDGYFLPATTKGLVVPGRVVSIPSEAPLWGTPQRCFVPGCLLIDRPGTQPPPPQQQQQQPLLQEGDLETTASAAAPASPPAVVPLPLTLKSSQLDTLLTCMQLASRRFCPQDDEGGPSYMTRSRAARARPVPCGLTGGPPMLQHLGAAVIRSGAGGGPAVFGGPGGPGQLSPAARAVDCLLTRLRNIVRNMHQNTRLGAREKRRGIAEDGEVGSLPLPGSPSTALRIGEDELPLPTPE</sequence>
<feature type="region of interest" description="Disordered" evidence="1">
    <location>
        <begin position="146"/>
        <end position="183"/>
    </location>
</feature>
<feature type="compositionally biased region" description="Low complexity" evidence="1">
    <location>
        <begin position="538"/>
        <end position="548"/>
    </location>
</feature>
<accession>U6G7P3</accession>
<organism evidence="3 4">
    <name type="scientific">Eimeria praecox</name>
    <dbReference type="NCBI Taxonomy" id="51316"/>
    <lineage>
        <taxon>Eukaryota</taxon>
        <taxon>Sar</taxon>
        <taxon>Alveolata</taxon>
        <taxon>Apicomplexa</taxon>
        <taxon>Conoidasida</taxon>
        <taxon>Coccidia</taxon>
        <taxon>Eucoccidiorida</taxon>
        <taxon>Eimeriorina</taxon>
        <taxon>Eimeriidae</taxon>
        <taxon>Eimeria</taxon>
    </lineage>
</organism>
<feature type="region of interest" description="Disordered" evidence="1">
    <location>
        <begin position="1931"/>
        <end position="1974"/>
    </location>
</feature>
<feature type="region of interest" description="Disordered" evidence="1">
    <location>
        <begin position="1778"/>
        <end position="1799"/>
    </location>
</feature>
<feature type="compositionally biased region" description="Low complexity" evidence="1">
    <location>
        <begin position="512"/>
        <end position="531"/>
    </location>
</feature>
<evidence type="ECO:0000259" key="2">
    <source>
        <dbReference type="PROSITE" id="PS51293"/>
    </source>
</evidence>
<keyword evidence="4" id="KW-1185">Reference proteome</keyword>
<feature type="compositionally biased region" description="Low complexity" evidence="1">
    <location>
        <begin position="1133"/>
        <end position="1168"/>
    </location>
</feature>
<dbReference type="PANTHER" id="PTHR24330">
    <property type="entry name" value="HOMEOBOX PROTEIN BARH-LIKE"/>
    <property type="match status" value="1"/>
</dbReference>
<dbReference type="SMART" id="SM00717">
    <property type="entry name" value="SANT"/>
    <property type="match status" value="1"/>
</dbReference>
<name>U6G7P3_9EIME</name>
<feature type="region of interest" description="Disordered" evidence="1">
    <location>
        <begin position="491"/>
        <end position="585"/>
    </location>
</feature>
<feature type="compositionally biased region" description="Low complexity" evidence="1">
    <location>
        <begin position="810"/>
        <end position="820"/>
    </location>
</feature>
<feature type="compositionally biased region" description="Low complexity" evidence="1">
    <location>
        <begin position="398"/>
        <end position="422"/>
    </location>
</feature>
<dbReference type="OrthoDB" id="10258692at2759"/>
<dbReference type="SUPFAM" id="SSF46689">
    <property type="entry name" value="Homeodomain-like"/>
    <property type="match status" value="1"/>
</dbReference>
<dbReference type="Gene3D" id="1.10.10.60">
    <property type="entry name" value="Homeodomain-like"/>
    <property type="match status" value="1"/>
</dbReference>
<dbReference type="InterPro" id="IPR052145">
    <property type="entry name" value="Mediator/Homeobox_domain"/>
</dbReference>
<feature type="compositionally biased region" description="Basic and acidic residues" evidence="1">
    <location>
        <begin position="1477"/>
        <end position="1497"/>
    </location>
</feature>
<reference evidence="3" key="1">
    <citation type="submission" date="2013-10" db="EMBL/GenBank/DDBJ databases">
        <title>Genomic analysis of the causative agents of coccidiosis in chickens.</title>
        <authorList>
            <person name="Reid A.J."/>
            <person name="Blake D."/>
            <person name="Billington K."/>
            <person name="Browne H."/>
            <person name="Dunn M."/>
            <person name="Hung S."/>
            <person name="Kawahara F."/>
            <person name="Miranda-Saavedra D."/>
            <person name="Mourier T."/>
            <person name="Nagra H."/>
            <person name="Otto T.D."/>
            <person name="Rawlings N."/>
            <person name="Sanchez A."/>
            <person name="Sanders M."/>
            <person name="Subramaniam C."/>
            <person name="Tay Y."/>
            <person name="Dear P."/>
            <person name="Doerig C."/>
            <person name="Gruber A."/>
            <person name="Parkinson J."/>
            <person name="Shirley M."/>
            <person name="Wan K.L."/>
            <person name="Berriman M."/>
            <person name="Tomley F."/>
            <person name="Pain A."/>
        </authorList>
    </citation>
    <scope>NUCLEOTIDE SEQUENCE [LARGE SCALE GENOMIC DNA]</scope>
    <source>
        <strain evidence="3">Houghton</strain>
    </source>
</reference>
<keyword evidence="3" id="KW-0238">DNA-binding</keyword>
<feature type="region of interest" description="Disordered" evidence="1">
    <location>
        <begin position="1473"/>
        <end position="1497"/>
    </location>
</feature>
<feature type="region of interest" description="Disordered" evidence="1">
    <location>
        <begin position="309"/>
        <end position="330"/>
    </location>
</feature>
<feature type="compositionally biased region" description="Low complexity" evidence="1">
    <location>
        <begin position="309"/>
        <end position="328"/>
    </location>
</feature>
<feature type="compositionally biased region" description="Low complexity" evidence="1">
    <location>
        <begin position="762"/>
        <end position="783"/>
    </location>
</feature>
<feature type="region of interest" description="Disordered" evidence="1">
    <location>
        <begin position="1019"/>
        <end position="1041"/>
    </location>
</feature>
<dbReference type="VEuPathDB" id="ToxoDB:EPH_0015800"/>
<feature type="domain" description="SANT" evidence="2">
    <location>
        <begin position="1583"/>
        <end position="1634"/>
    </location>
</feature>
<feature type="compositionally biased region" description="Basic and acidic residues" evidence="1">
    <location>
        <begin position="784"/>
        <end position="793"/>
    </location>
</feature>
<dbReference type="InterPro" id="IPR009057">
    <property type="entry name" value="Homeodomain-like_sf"/>
</dbReference>
<gene>
    <name evidence="3" type="ORF">EPH_0015800</name>
</gene>
<dbReference type="Proteomes" id="UP000018201">
    <property type="component" value="Unassembled WGS sequence"/>
</dbReference>
<feature type="compositionally biased region" description="Low complexity" evidence="1">
    <location>
        <begin position="271"/>
        <end position="284"/>
    </location>
</feature>
<evidence type="ECO:0000256" key="1">
    <source>
        <dbReference type="SAM" id="MobiDB-lite"/>
    </source>
</evidence>
<dbReference type="EMBL" id="HG690458">
    <property type="protein sequence ID" value="CDI74619.1"/>
    <property type="molecule type" value="Genomic_DNA"/>
</dbReference>
<feature type="region of interest" description="Disordered" evidence="1">
    <location>
        <begin position="762"/>
        <end position="820"/>
    </location>
</feature>
<feature type="region of interest" description="Disordered" evidence="1">
    <location>
        <begin position="270"/>
        <end position="291"/>
    </location>
</feature>
<dbReference type="InterPro" id="IPR001005">
    <property type="entry name" value="SANT/Myb"/>
</dbReference>
<feature type="compositionally biased region" description="Basic and acidic residues" evidence="1">
    <location>
        <begin position="853"/>
        <end position="862"/>
    </location>
</feature>
<dbReference type="PANTHER" id="PTHR24330:SF19">
    <property type="entry name" value="MEDIATOR OF RNA POLYMERASE II TRANSCRIPTION SUBUNIT 29"/>
    <property type="match status" value="1"/>
</dbReference>
<dbReference type="InterPro" id="IPR017884">
    <property type="entry name" value="SANT_dom"/>
</dbReference>
<feature type="region of interest" description="Disordered" evidence="1">
    <location>
        <begin position="1128"/>
        <end position="1184"/>
    </location>
</feature>
<feature type="region of interest" description="Disordered" evidence="1">
    <location>
        <begin position="838"/>
        <end position="862"/>
    </location>
</feature>
<dbReference type="GO" id="GO:0003677">
    <property type="term" value="F:DNA binding"/>
    <property type="evidence" value="ECO:0007669"/>
    <property type="project" value="UniProtKB-KW"/>
</dbReference>
<protein>
    <submittedName>
        <fullName evidence="3">Myb-like DNA-binding domain-containing protein, putative</fullName>
    </submittedName>
</protein>
<feature type="region of interest" description="Disordered" evidence="1">
    <location>
        <begin position="368"/>
        <end position="437"/>
    </location>
</feature>
<dbReference type="PROSITE" id="PS51293">
    <property type="entry name" value="SANT"/>
    <property type="match status" value="1"/>
</dbReference>
<reference evidence="3" key="2">
    <citation type="submission" date="2013-10" db="EMBL/GenBank/DDBJ databases">
        <authorList>
            <person name="Aslett M."/>
        </authorList>
    </citation>
    <scope>NUCLEOTIDE SEQUENCE [LARGE SCALE GENOMIC DNA]</scope>
    <source>
        <strain evidence="3">Houghton</strain>
    </source>
</reference>
<feature type="compositionally biased region" description="Basic and acidic residues" evidence="1">
    <location>
        <begin position="502"/>
        <end position="511"/>
    </location>
</feature>
<proteinExistence type="predicted"/>